<dbReference type="UniPathway" id="UPA00253">
    <property type="reaction ID" value="UER00330"/>
</dbReference>
<dbReference type="GO" id="GO:0043420">
    <property type="term" value="P:anthranilate metabolic process"/>
    <property type="evidence" value="ECO:0007669"/>
    <property type="project" value="UniProtKB-UniRule"/>
</dbReference>
<proteinExistence type="inferred from homology"/>
<gene>
    <name evidence="8" type="primary">BNA1</name>
    <name evidence="9" type="ORF">M427DRAFT_111734</name>
</gene>
<comment type="pathway">
    <text evidence="8">Cofactor biosynthesis; NAD(+) biosynthesis; quinolinate from L-kynurenine: step 3/3.</text>
</comment>
<keyword evidence="10" id="KW-1185">Reference proteome</keyword>
<evidence type="ECO:0000256" key="8">
    <source>
        <dbReference type="HAMAP-Rule" id="MF_03019"/>
    </source>
</evidence>
<dbReference type="SUPFAM" id="SSF51182">
    <property type="entry name" value="RmlC-like cupins"/>
    <property type="match status" value="1"/>
</dbReference>
<feature type="binding site" evidence="8">
    <location>
        <position position="126"/>
    </location>
    <ligand>
        <name>a divalent metal cation</name>
        <dbReference type="ChEBI" id="CHEBI:60240"/>
    </ligand>
</feature>
<evidence type="ECO:0000256" key="2">
    <source>
        <dbReference type="ARBA" id="ARBA00002752"/>
    </source>
</evidence>
<feature type="binding site" evidence="8">
    <location>
        <position position="55"/>
    </location>
    <ligand>
        <name>Fe cation</name>
        <dbReference type="ChEBI" id="CHEBI:24875"/>
        <note>catalytic</note>
    </ligand>
</feature>
<dbReference type="Pfam" id="PF06052">
    <property type="entry name" value="3-HAO"/>
    <property type="match status" value="1"/>
</dbReference>
<dbReference type="STRING" id="1344416.A0A139AGW4"/>
<feature type="binding site" evidence="8">
    <location>
        <position position="55"/>
    </location>
    <ligand>
        <name>substrate</name>
    </ligand>
</feature>
<dbReference type="GO" id="GO:0005737">
    <property type="term" value="C:cytoplasm"/>
    <property type="evidence" value="ECO:0007669"/>
    <property type="project" value="UniProtKB-SubCell"/>
</dbReference>
<dbReference type="AlphaFoldDB" id="A0A139AGW4"/>
<dbReference type="OrthoDB" id="204928at2759"/>
<evidence type="ECO:0000256" key="7">
    <source>
        <dbReference type="ARBA" id="ARBA00023004"/>
    </source>
</evidence>
<dbReference type="OMA" id="KPPVGNQ"/>
<comment type="function">
    <text evidence="2 8">Catalyzes the oxidative ring opening of 3-hydroxyanthranilate to 2-amino-3-carboxymuconate semialdehyde, which spontaneously cyclizes to quinolinate.</text>
</comment>
<evidence type="ECO:0000256" key="4">
    <source>
        <dbReference type="ARBA" id="ARBA00022723"/>
    </source>
</evidence>
<dbReference type="CDD" id="cd06123">
    <property type="entry name" value="cupin_HAO"/>
    <property type="match status" value="1"/>
</dbReference>
<dbReference type="GO" id="GO:0034354">
    <property type="term" value="P:'de novo' NAD+ biosynthetic process from L-tryptophan"/>
    <property type="evidence" value="ECO:0007669"/>
    <property type="project" value="UniProtKB-UniRule"/>
</dbReference>
<accession>A0A139AGW4</accession>
<dbReference type="InterPro" id="IPR010329">
    <property type="entry name" value="3hydroanth_dOase"/>
</dbReference>
<protein>
    <recommendedName>
        <fullName evidence="8">3-hydroxyanthranilate 3,4-dioxygenase</fullName>
        <ecNumber evidence="8">1.13.11.6</ecNumber>
    </recommendedName>
    <alternativeName>
        <fullName evidence="8">3-hydroxyanthranilate oxygenase</fullName>
        <shortName evidence="8">3-HAO</shortName>
    </alternativeName>
    <alternativeName>
        <fullName evidence="8">3-hydroxyanthranilic acid dioxygenase</fullName>
        <shortName evidence="8">HAD</shortName>
    </alternativeName>
    <alternativeName>
        <fullName evidence="8">Biosynthesis of nicotinic acid protein 1</fullName>
    </alternativeName>
</protein>
<feature type="binding site" evidence="8">
    <location>
        <position position="49"/>
    </location>
    <ligand>
        <name>Fe cation</name>
        <dbReference type="ChEBI" id="CHEBI:24875"/>
        <note>catalytic</note>
    </ligand>
</feature>
<evidence type="ECO:0000313" key="9">
    <source>
        <dbReference type="EMBL" id="KXS15653.1"/>
    </source>
</evidence>
<dbReference type="PANTHER" id="PTHR15497:SF1">
    <property type="entry name" value="3-HYDROXYANTHRANILATE 3,4-DIOXYGENASE"/>
    <property type="match status" value="1"/>
</dbReference>
<feature type="binding site" evidence="8">
    <location>
        <position position="108"/>
    </location>
    <ligand>
        <name>substrate</name>
    </ligand>
</feature>
<evidence type="ECO:0000256" key="5">
    <source>
        <dbReference type="ARBA" id="ARBA00022964"/>
    </source>
</evidence>
<dbReference type="InterPro" id="IPR014710">
    <property type="entry name" value="RmlC-like_jellyroll"/>
</dbReference>
<dbReference type="InterPro" id="IPR011051">
    <property type="entry name" value="RmlC_Cupin_sf"/>
</dbReference>
<feature type="binding site" evidence="8">
    <location>
        <position position="98"/>
    </location>
    <ligand>
        <name>substrate</name>
    </ligand>
</feature>
<evidence type="ECO:0000256" key="1">
    <source>
        <dbReference type="ARBA" id="ARBA00001954"/>
    </source>
</evidence>
<comment type="subcellular location">
    <subcellularLocation>
        <location evidence="8">Cytoplasm</location>
    </subcellularLocation>
</comment>
<keyword evidence="7 8" id="KW-0408">Iron</keyword>
<dbReference type="Proteomes" id="UP000070544">
    <property type="component" value="Unassembled WGS sequence"/>
</dbReference>
<keyword evidence="5 8" id="KW-0223">Dioxygenase</keyword>
<dbReference type="NCBIfam" id="TIGR03037">
    <property type="entry name" value="anthran_nbaC"/>
    <property type="match status" value="1"/>
</dbReference>
<dbReference type="PANTHER" id="PTHR15497">
    <property type="entry name" value="3-HYDROXYANTHRANILATE 3,4-DIOXYGENASE"/>
    <property type="match status" value="1"/>
</dbReference>
<dbReference type="GO" id="GO:0008198">
    <property type="term" value="F:ferrous iron binding"/>
    <property type="evidence" value="ECO:0007669"/>
    <property type="project" value="UniProtKB-UniRule"/>
</dbReference>
<keyword evidence="8" id="KW-0963">Cytoplasm</keyword>
<keyword evidence="4 8" id="KW-0479">Metal-binding</keyword>
<comment type="catalytic activity">
    <reaction evidence="8">
        <text>3-hydroxyanthranilate + O2 = (2Z,4Z)-2-amino-3-carboxymuconate 6-semialdehyde</text>
        <dbReference type="Rhea" id="RHEA:17953"/>
        <dbReference type="ChEBI" id="CHEBI:15379"/>
        <dbReference type="ChEBI" id="CHEBI:36559"/>
        <dbReference type="ChEBI" id="CHEBI:77612"/>
        <dbReference type="EC" id="1.13.11.6"/>
    </reaction>
</comment>
<dbReference type="GO" id="GO:0006569">
    <property type="term" value="P:L-tryptophan catabolic process"/>
    <property type="evidence" value="ECO:0007669"/>
    <property type="project" value="UniProtKB-UniRule"/>
</dbReference>
<dbReference type="EMBL" id="KQ965760">
    <property type="protein sequence ID" value="KXS15653.1"/>
    <property type="molecule type" value="Genomic_DNA"/>
</dbReference>
<name>A0A139AGW4_GONPJ</name>
<dbReference type="Gene3D" id="2.60.120.10">
    <property type="entry name" value="Jelly Rolls"/>
    <property type="match status" value="1"/>
</dbReference>
<dbReference type="HAMAP" id="MF_00825">
    <property type="entry name" value="3_HAO"/>
    <property type="match status" value="1"/>
</dbReference>
<feature type="binding site" evidence="8">
    <location>
        <position position="45"/>
    </location>
    <ligand>
        <name>O2</name>
        <dbReference type="ChEBI" id="CHEBI:15379"/>
    </ligand>
</feature>
<feature type="binding site" evidence="8">
    <location>
        <position position="123"/>
    </location>
    <ligand>
        <name>a divalent metal cation</name>
        <dbReference type="ChEBI" id="CHEBI:60240"/>
    </ligand>
</feature>
<keyword evidence="3 8" id="KW-0662">Pyridine nucleotide biosynthesis</keyword>
<dbReference type="GO" id="GO:0000334">
    <property type="term" value="F:3-hydroxyanthranilate 3,4-dioxygenase activity"/>
    <property type="evidence" value="ECO:0007669"/>
    <property type="project" value="UniProtKB-UniRule"/>
</dbReference>
<keyword evidence="6 8" id="KW-0560">Oxidoreductase</keyword>
<evidence type="ECO:0000313" key="10">
    <source>
        <dbReference type="Proteomes" id="UP000070544"/>
    </source>
</evidence>
<evidence type="ECO:0000256" key="3">
    <source>
        <dbReference type="ARBA" id="ARBA00022642"/>
    </source>
</evidence>
<dbReference type="GO" id="GO:0019805">
    <property type="term" value="P:quinolinate biosynthetic process"/>
    <property type="evidence" value="ECO:0007669"/>
    <property type="project" value="UniProtKB-UniRule"/>
</dbReference>
<organism evidence="9 10">
    <name type="scientific">Gonapodya prolifera (strain JEL478)</name>
    <name type="common">Monoblepharis prolifera</name>
    <dbReference type="NCBI Taxonomy" id="1344416"/>
    <lineage>
        <taxon>Eukaryota</taxon>
        <taxon>Fungi</taxon>
        <taxon>Fungi incertae sedis</taxon>
        <taxon>Chytridiomycota</taxon>
        <taxon>Chytridiomycota incertae sedis</taxon>
        <taxon>Monoblepharidomycetes</taxon>
        <taxon>Monoblepharidales</taxon>
        <taxon>Gonapodyaceae</taxon>
        <taxon>Gonapodya</taxon>
    </lineage>
</organism>
<dbReference type="EC" id="1.13.11.6" evidence="8"/>
<feature type="binding site" evidence="8">
    <location>
        <position position="94"/>
    </location>
    <ligand>
        <name>Fe cation</name>
        <dbReference type="ChEBI" id="CHEBI:24875"/>
        <note>catalytic</note>
    </ligand>
</feature>
<feature type="binding site" evidence="8">
    <location>
        <position position="160"/>
    </location>
    <ligand>
        <name>a divalent metal cation</name>
        <dbReference type="ChEBI" id="CHEBI:60240"/>
    </ligand>
</feature>
<comment type="similarity">
    <text evidence="8">Belongs to the 3-HAO family.</text>
</comment>
<comment type="cofactor">
    <cofactor evidence="1 8">
        <name>Fe(2+)</name>
        <dbReference type="ChEBI" id="CHEBI:29033"/>
    </cofactor>
</comment>
<sequence length="170" mass="19646">MPLATPINFPKWLSENEHLLKPPVSNKLMQRGDFQIMIVGGPNGRTDYHINPTEEWFYQYKGMMTLRVVEDGSNFKDITLSEGDMFLLPPNTPHNPVRYAHTVGIVIERNRPTGQNDILRWYCDKCREVVYQDTFYCTDLGTQLKPVIERWANTPEIRTCPHCGHANPAK</sequence>
<evidence type="ECO:0000256" key="6">
    <source>
        <dbReference type="ARBA" id="ARBA00023002"/>
    </source>
</evidence>
<reference evidence="9 10" key="1">
    <citation type="journal article" date="2015" name="Genome Biol. Evol.">
        <title>Phylogenomic analyses indicate that early fungi evolved digesting cell walls of algal ancestors of land plants.</title>
        <authorList>
            <person name="Chang Y."/>
            <person name="Wang S."/>
            <person name="Sekimoto S."/>
            <person name="Aerts A.L."/>
            <person name="Choi C."/>
            <person name="Clum A."/>
            <person name="LaButti K.M."/>
            <person name="Lindquist E.A."/>
            <person name="Yee Ngan C."/>
            <person name="Ohm R.A."/>
            <person name="Salamov A.A."/>
            <person name="Grigoriev I.V."/>
            <person name="Spatafora J.W."/>
            <person name="Berbee M.L."/>
        </authorList>
    </citation>
    <scope>NUCLEOTIDE SEQUENCE [LARGE SCALE GENOMIC DNA]</scope>
    <source>
        <strain evidence="9 10">JEL478</strain>
    </source>
</reference>
<feature type="binding site" evidence="8">
    <location>
        <position position="163"/>
    </location>
    <ligand>
        <name>a divalent metal cation</name>
        <dbReference type="ChEBI" id="CHEBI:60240"/>
    </ligand>
</feature>